<evidence type="ECO:0000313" key="4">
    <source>
        <dbReference type="Proteomes" id="UP000474565"/>
    </source>
</evidence>
<evidence type="ECO:0000313" key="3">
    <source>
        <dbReference type="EMBL" id="MYM83123.1"/>
    </source>
</evidence>
<reference evidence="3 4" key="1">
    <citation type="submission" date="2019-12" db="EMBL/GenBank/DDBJ databases">
        <title>Novel species isolated from a subtropical stream in China.</title>
        <authorList>
            <person name="Lu H."/>
        </authorList>
    </citation>
    <scope>NUCLEOTIDE SEQUENCE [LARGE SCALE GENOMIC DNA]</scope>
    <source>
        <strain evidence="3 4">FT50W</strain>
    </source>
</reference>
<feature type="compositionally biased region" description="Pro residues" evidence="1">
    <location>
        <begin position="37"/>
        <end position="51"/>
    </location>
</feature>
<dbReference type="EMBL" id="WWCP01000016">
    <property type="protein sequence ID" value="MYM83123.1"/>
    <property type="molecule type" value="Genomic_DNA"/>
</dbReference>
<feature type="region of interest" description="Disordered" evidence="1">
    <location>
        <begin position="28"/>
        <end position="51"/>
    </location>
</feature>
<dbReference type="Gene3D" id="2.120.10.30">
    <property type="entry name" value="TolB, C-terminal domain"/>
    <property type="match status" value="4"/>
</dbReference>
<dbReference type="Proteomes" id="UP000474565">
    <property type="component" value="Unassembled WGS sequence"/>
</dbReference>
<evidence type="ECO:0000256" key="2">
    <source>
        <dbReference type="SAM" id="SignalP"/>
    </source>
</evidence>
<comment type="caution">
    <text evidence="3">The sequence shown here is derived from an EMBL/GenBank/DDBJ whole genome shotgun (WGS) entry which is preliminary data.</text>
</comment>
<organism evidence="3 4">
    <name type="scientific">Duganella lactea</name>
    <dbReference type="NCBI Taxonomy" id="2692173"/>
    <lineage>
        <taxon>Bacteria</taxon>
        <taxon>Pseudomonadati</taxon>
        <taxon>Pseudomonadota</taxon>
        <taxon>Betaproteobacteria</taxon>
        <taxon>Burkholderiales</taxon>
        <taxon>Oxalobacteraceae</taxon>
        <taxon>Telluria group</taxon>
        <taxon>Duganella</taxon>
    </lineage>
</organism>
<sequence length="740" mass="73576">MMNTKHFTTRRTLLTAAGASLVASTLSACGGGGGSPTPAPPPPPTPTPPPAQTIGLSLSGSQMLGSAPVSISAALGVAADVSWALAGGNPGALSANSGASVSYTPPATRVSAITPVTVTASASGISQSVRLALYPDAGAPGLSLLAGSLAGRAIIDGVGAAARFNNIVALANDGNGAVLVADLAGAADGSTFYPSTIRQISASGAVTTLFAPARGHADGNGADARLGKVSAMAVAPDSSIYLVDWAADTYYLRRLTRAGALSTVATLSPPLTFSSARVVVDGNGAVTVLTSRAVYRVNGDTLALAAGSETDFAGSVDDAGVAARFTAISDAVAAGNGDIYVIDNFSIRKVAANNSVSTLAGVATAASPSIALDGAGSAARFGRPVSLAFNTGGQLLVLDREDAGRTGYLIRQVSLAGVVTTPYRGTDPKNFSALGPAGTATPNRSLTVTSNNAIVLASTGQLQTQSDASSATLLAGLENDSDERVDGQGAAARFVNPAYLAADLSGNIYVAERAGAVSGRLLEPTGLWLRKISATGQVSTLVAVANQLTVTGLAADADGNVYVSTRFPRATLIGEAPGGYIHKVSPQGVVAEFAGGKPMQQPAPVDGAGAEASFTGPTLEGIDSSGNLYVTDVNRWATPAATVLRKVTPQGVVSTISALPAGLNKAPDGNFYSADAASSVLYRLDANGIKTVVAGVAGQRGTRLGTLPGGMDAPPAMIATGPDSFAVISGAAVLRLVLPH</sequence>
<protein>
    <submittedName>
        <fullName evidence="3">Uncharacterized protein</fullName>
    </submittedName>
</protein>
<dbReference type="AlphaFoldDB" id="A0A6L8MJK4"/>
<feature type="signal peptide" evidence="2">
    <location>
        <begin position="1"/>
        <end position="28"/>
    </location>
</feature>
<dbReference type="RefSeq" id="WP_161019953.1">
    <property type="nucleotide sequence ID" value="NZ_WWCP01000016.1"/>
</dbReference>
<name>A0A6L8MJK4_9BURK</name>
<feature type="chain" id="PRO_5026865877" evidence="2">
    <location>
        <begin position="29"/>
        <end position="740"/>
    </location>
</feature>
<dbReference type="InterPro" id="IPR006311">
    <property type="entry name" value="TAT_signal"/>
</dbReference>
<accession>A0A6L8MJK4</accession>
<dbReference type="PROSITE" id="PS51318">
    <property type="entry name" value="TAT"/>
    <property type="match status" value="1"/>
</dbReference>
<dbReference type="PROSITE" id="PS51257">
    <property type="entry name" value="PROKAR_LIPOPROTEIN"/>
    <property type="match status" value="1"/>
</dbReference>
<evidence type="ECO:0000256" key="1">
    <source>
        <dbReference type="SAM" id="MobiDB-lite"/>
    </source>
</evidence>
<dbReference type="InterPro" id="IPR011042">
    <property type="entry name" value="6-blade_b-propeller_TolB-like"/>
</dbReference>
<dbReference type="PANTHER" id="PTHR13833">
    <property type="match status" value="1"/>
</dbReference>
<gene>
    <name evidence="3" type="ORF">GTP44_14300</name>
</gene>
<keyword evidence="2" id="KW-0732">Signal</keyword>
<dbReference type="SUPFAM" id="SSF101898">
    <property type="entry name" value="NHL repeat"/>
    <property type="match status" value="2"/>
</dbReference>
<proteinExistence type="predicted"/>
<dbReference type="PANTHER" id="PTHR13833:SF71">
    <property type="entry name" value="NHL DOMAIN-CONTAINING PROTEIN"/>
    <property type="match status" value="1"/>
</dbReference>